<accession>A0AAW2R0J1</accession>
<dbReference type="InterPro" id="IPR019634">
    <property type="entry name" value="Uncharacterised_Ycf49"/>
</dbReference>
<reference evidence="1" key="2">
    <citation type="journal article" date="2024" name="Plant">
        <title>Genomic evolution and insights into agronomic trait innovations of Sesamum species.</title>
        <authorList>
            <person name="Miao H."/>
            <person name="Wang L."/>
            <person name="Qu L."/>
            <person name="Liu H."/>
            <person name="Sun Y."/>
            <person name="Le M."/>
            <person name="Wang Q."/>
            <person name="Wei S."/>
            <person name="Zheng Y."/>
            <person name="Lin W."/>
            <person name="Duan Y."/>
            <person name="Cao H."/>
            <person name="Xiong S."/>
            <person name="Wang X."/>
            <person name="Wei L."/>
            <person name="Li C."/>
            <person name="Ma Q."/>
            <person name="Ju M."/>
            <person name="Zhao R."/>
            <person name="Li G."/>
            <person name="Mu C."/>
            <person name="Tian Q."/>
            <person name="Mei H."/>
            <person name="Zhang T."/>
            <person name="Gao T."/>
            <person name="Zhang H."/>
        </authorList>
    </citation>
    <scope>NUCLEOTIDE SEQUENCE</scope>
    <source>
        <strain evidence="1">KEN8</strain>
    </source>
</reference>
<dbReference type="PANTHER" id="PTHR33833:SF3">
    <property type="entry name" value="YCF49-LIKE PROTEIN"/>
    <property type="match status" value="1"/>
</dbReference>
<dbReference type="EMBL" id="JACGWM010000005">
    <property type="protein sequence ID" value="KAL0373106.1"/>
    <property type="molecule type" value="Genomic_DNA"/>
</dbReference>
<proteinExistence type="predicted"/>
<gene>
    <name evidence="1" type="ORF">Scaly_0992200</name>
</gene>
<dbReference type="Pfam" id="PF10693">
    <property type="entry name" value="DUF2499"/>
    <property type="match status" value="1"/>
</dbReference>
<name>A0AAW2R0J1_9LAMI</name>
<dbReference type="PANTHER" id="PTHR33833">
    <property type="entry name" value="NUCLEOLAR-LIKE PROTEIN-RELATED"/>
    <property type="match status" value="1"/>
</dbReference>
<comment type="caution">
    <text evidence="1">The sequence shown here is derived from an EMBL/GenBank/DDBJ whole genome shotgun (WGS) entry which is preliminary data.</text>
</comment>
<evidence type="ECO:0000313" key="1">
    <source>
        <dbReference type="EMBL" id="KAL0373106.1"/>
    </source>
</evidence>
<organism evidence="1">
    <name type="scientific">Sesamum calycinum</name>
    <dbReference type="NCBI Taxonomy" id="2727403"/>
    <lineage>
        <taxon>Eukaryota</taxon>
        <taxon>Viridiplantae</taxon>
        <taxon>Streptophyta</taxon>
        <taxon>Embryophyta</taxon>
        <taxon>Tracheophyta</taxon>
        <taxon>Spermatophyta</taxon>
        <taxon>Magnoliopsida</taxon>
        <taxon>eudicotyledons</taxon>
        <taxon>Gunneridae</taxon>
        <taxon>Pentapetalae</taxon>
        <taxon>asterids</taxon>
        <taxon>lamiids</taxon>
        <taxon>Lamiales</taxon>
        <taxon>Pedaliaceae</taxon>
        <taxon>Sesamum</taxon>
    </lineage>
</organism>
<reference evidence="1" key="1">
    <citation type="submission" date="2020-06" db="EMBL/GenBank/DDBJ databases">
        <authorList>
            <person name="Li T."/>
            <person name="Hu X."/>
            <person name="Zhang T."/>
            <person name="Song X."/>
            <person name="Zhang H."/>
            <person name="Dai N."/>
            <person name="Sheng W."/>
            <person name="Hou X."/>
            <person name="Wei L."/>
        </authorList>
    </citation>
    <scope>NUCLEOTIDE SEQUENCE</scope>
    <source>
        <strain evidence="1">KEN8</strain>
        <tissue evidence="1">Leaf</tissue>
    </source>
</reference>
<sequence>MGILSSLCLPPSIFLQKPGQDHIFTATSSSTLHISAAKRGELTVEGPVLTRFRESSNAMTILMGAAGIALISLTGPAHAAESPVFSEPSNALSLPTWAIHISSVSEWVTAMALVWQYGEKSGYESWKGLSWGMVPLLGGALCALLDFPVANQRSDVIRLFVSSRLWLHSGASSYEAAIPVSSSQDMISEMYQHVWIMINLKWFFAVPVCMQLVTEIAHTLDNTLLNILLDWNMSSEQLLFLSLQSHPIILAEDAVKEEAEAKASTLPSAEFWVFFCPETSRPERVFFCAEFWVFFCPETSLGGSASSFDSDWKCNNVLPPIVSTHHHRNSPRTSNSVFSDYTALLVASES</sequence>
<dbReference type="AlphaFoldDB" id="A0AAW2R0J1"/>
<protein>
    <submittedName>
        <fullName evidence="1">Ycf49-like protein</fullName>
    </submittedName>
</protein>